<feature type="region of interest" description="Disordered" evidence="1">
    <location>
        <begin position="27"/>
        <end position="102"/>
    </location>
</feature>
<evidence type="ECO:0000259" key="3">
    <source>
        <dbReference type="PROSITE" id="PS50835"/>
    </source>
</evidence>
<feature type="compositionally biased region" description="Low complexity" evidence="1">
    <location>
        <begin position="660"/>
        <end position="680"/>
    </location>
</feature>
<dbReference type="InterPro" id="IPR051560">
    <property type="entry name" value="MAM_domain-containing"/>
</dbReference>
<dbReference type="InterPro" id="IPR000998">
    <property type="entry name" value="MAM_dom"/>
</dbReference>
<feature type="domain" description="MAM" evidence="2">
    <location>
        <begin position="214"/>
        <end position="372"/>
    </location>
</feature>
<organism evidence="4 5">
    <name type="scientific">Potamilus streckersoni</name>
    <dbReference type="NCBI Taxonomy" id="2493646"/>
    <lineage>
        <taxon>Eukaryota</taxon>
        <taxon>Metazoa</taxon>
        <taxon>Spiralia</taxon>
        <taxon>Lophotrochozoa</taxon>
        <taxon>Mollusca</taxon>
        <taxon>Bivalvia</taxon>
        <taxon>Autobranchia</taxon>
        <taxon>Heteroconchia</taxon>
        <taxon>Palaeoheterodonta</taxon>
        <taxon>Unionida</taxon>
        <taxon>Unionoidea</taxon>
        <taxon>Unionidae</taxon>
        <taxon>Ambleminae</taxon>
        <taxon>Lampsilini</taxon>
        <taxon>Potamilus</taxon>
    </lineage>
</organism>
<dbReference type="InterPro" id="IPR013098">
    <property type="entry name" value="Ig_I-set"/>
</dbReference>
<accession>A0AAE0TGI7</accession>
<sequence length="795" mass="85811">MNAISFPYNFESTQYLLLGNKGHQGDTGTSGTLGATGDKGDQGLQGRNGDAGLEGAKGESGLPGQKGEKGDHGPKGSNGLQGQKGEKGGIGPQGPVGLKGELGFDGPAGAHHATNCMCIKLPHVEVLGMKPNYHIGDKVDLNCNASGQPAPLVTWQRIGTSGHCSSGNLTTINGHLVLDKLNPADIGTYKCVAQNSYGSAEKEVFIQSNDNHSVDCDFEIDLCKWNNSKEDQTDWIRYRGSTETGQTGPSGDHTSNSGYYMYLEASFDNSGDKADFISPLLPATLEACLSFWYHMYGTSMGDIVVKTKTCSGQESDKLHLRGNQGTSWHFGQVPITNMDKDFQIVIEAIHGNGVYGDAAIDDIKYTPGKCHANLVIAGPSSETIHVQENQTLLLTCPVTGSQQTTYSWTKMHSCSRNYTATRDMKVFPVHVGDEGTYTCSATEKGQTVSKEFHVIVDSSKLCRETGGHHFCDFETNLCTWGLDKRGKFNWTSGHAPTPSADTGPDVDHTHGTTTGRFLFIETSSPQARGDNAVLKSELLPASSIKCLTLWYNMYGVDIDNLNIYAEDTCTKLTTRVHSIHGNQGQAWHKLFLTIPAQTNDYHILIEGTTGTSYHGDIAIDDVTIANGKCSGTIFECDFEQNECGMKESNTDNFDWIRQKGGTSSTGTGPDTDHTTGTTDGNYIYIESSSPRVTGDKADLSTPSLDPKIAYCLDFWYSMYGGSMGSMKVDIASPTLSIRRNLWSMSGNQGQGWHNAKVNVPPQTSAFVLVFEGVRGVDFTSDAALDDIKVTQGTCS</sequence>
<reference evidence="4" key="1">
    <citation type="journal article" date="2021" name="Genome Biol. Evol.">
        <title>A High-Quality Reference Genome for a Parasitic Bivalve with Doubly Uniparental Inheritance (Bivalvia: Unionida).</title>
        <authorList>
            <person name="Smith C.H."/>
        </authorList>
    </citation>
    <scope>NUCLEOTIDE SEQUENCE</scope>
    <source>
        <strain evidence="4">CHS0354</strain>
    </source>
</reference>
<dbReference type="CDD" id="cd00096">
    <property type="entry name" value="Ig"/>
    <property type="match status" value="1"/>
</dbReference>
<dbReference type="Pfam" id="PF00629">
    <property type="entry name" value="MAM"/>
    <property type="match status" value="3"/>
</dbReference>
<dbReference type="SUPFAM" id="SSF49899">
    <property type="entry name" value="Concanavalin A-like lectins/glucanases"/>
    <property type="match status" value="3"/>
</dbReference>
<gene>
    <name evidence="4" type="ORF">CHS0354_011808</name>
</gene>
<dbReference type="InterPro" id="IPR036179">
    <property type="entry name" value="Ig-like_dom_sf"/>
</dbReference>
<dbReference type="Gene3D" id="2.60.40.10">
    <property type="entry name" value="Immunoglobulins"/>
    <property type="match status" value="2"/>
</dbReference>
<dbReference type="CDD" id="cd06263">
    <property type="entry name" value="MAM"/>
    <property type="match status" value="3"/>
</dbReference>
<dbReference type="InterPro" id="IPR013783">
    <property type="entry name" value="Ig-like_fold"/>
</dbReference>
<dbReference type="SMART" id="SM00409">
    <property type="entry name" value="IG"/>
    <property type="match status" value="2"/>
</dbReference>
<comment type="caution">
    <text evidence="4">The sequence shown here is derived from an EMBL/GenBank/DDBJ whole genome shotgun (WGS) entry which is preliminary data.</text>
</comment>
<feature type="domain" description="MAM" evidence="2">
    <location>
        <begin position="634"/>
        <end position="795"/>
    </location>
</feature>
<dbReference type="PANTHER" id="PTHR23282">
    <property type="entry name" value="APICAL ENDOSOMAL GLYCOPROTEIN PRECURSOR"/>
    <property type="match status" value="1"/>
</dbReference>
<dbReference type="SMART" id="SM00408">
    <property type="entry name" value="IGc2"/>
    <property type="match status" value="2"/>
</dbReference>
<evidence type="ECO:0000259" key="2">
    <source>
        <dbReference type="PROSITE" id="PS50060"/>
    </source>
</evidence>
<dbReference type="InterPro" id="IPR008160">
    <property type="entry name" value="Collagen"/>
</dbReference>
<dbReference type="PROSITE" id="PS00740">
    <property type="entry name" value="MAM_1"/>
    <property type="match status" value="1"/>
</dbReference>
<dbReference type="SUPFAM" id="SSF48726">
    <property type="entry name" value="Immunoglobulin"/>
    <property type="match status" value="2"/>
</dbReference>
<proteinExistence type="predicted"/>
<dbReference type="SMART" id="SM00137">
    <property type="entry name" value="MAM"/>
    <property type="match status" value="3"/>
</dbReference>
<keyword evidence="5" id="KW-1185">Reference proteome</keyword>
<dbReference type="InterPro" id="IPR013320">
    <property type="entry name" value="ConA-like_dom_sf"/>
</dbReference>
<feature type="domain" description="Ig-like" evidence="3">
    <location>
        <begin position="379"/>
        <end position="449"/>
    </location>
</feature>
<dbReference type="Pfam" id="PF07679">
    <property type="entry name" value="I-set"/>
    <property type="match status" value="1"/>
</dbReference>
<dbReference type="InterPro" id="IPR003599">
    <property type="entry name" value="Ig_sub"/>
</dbReference>
<dbReference type="PROSITE" id="PS50060">
    <property type="entry name" value="MAM_2"/>
    <property type="match status" value="3"/>
</dbReference>
<dbReference type="PRINTS" id="PR00020">
    <property type="entry name" value="MAMDOMAIN"/>
</dbReference>
<dbReference type="InterPro" id="IPR003598">
    <property type="entry name" value="Ig_sub2"/>
</dbReference>
<evidence type="ECO:0000313" key="5">
    <source>
        <dbReference type="Proteomes" id="UP001195483"/>
    </source>
</evidence>
<feature type="region of interest" description="Disordered" evidence="1">
    <location>
        <begin position="657"/>
        <end position="680"/>
    </location>
</feature>
<dbReference type="PANTHER" id="PTHR23282:SF142">
    <property type="entry name" value="MAM DOMAIN-CONTAINING PROTEIN"/>
    <property type="match status" value="1"/>
</dbReference>
<dbReference type="Pfam" id="PF01391">
    <property type="entry name" value="Collagen"/>
    <property type="match status" value="1"/>
</dbReference>
<protein>
    <submittedName>
        <fullName evidence="4">Uncharacterized protein</fullName>
    </submittedName>
</protein>
<dbReference type="Pfam" id="PF13895">
    <property type="entry name" value="Ig_2"/>
    <property type="match status" value="1"/>
</dbReference>
<evidence type="ECO:0000313" key="4">
    <source>
        <dbReference type="EMBL" id="KAK3609972.1"/>
    </source>
</evidence>
<dbReference type="EMBL" id="JAEAOA010000720">
    <property type="protein sequence ID" value="KAK3609972.1"/>
    <property type="molecule type" value="Genomic_DNA"/>
</dbReference>
<reference evidence="4" key="3">
    <citation type="submission" date="2023-05" db="EMBL/GenBank/DDBJ databases">
        <authorList>
            <person name="Smith C.H."/>
        </authorList>
    </citation>
    <scope>NUCLEOTIDE SEQUENCE</scope>
    <source>
        <strain evidence="4">CHS0354</strain>
        <tissue evidence="4">Mantle</tissue>
    </source>
</reference>
<evidence type="ECO:0000256" key="1">
    <source>
        <dbReference type="SAM" id="MobiDB-lite"/>
    </source>
</evidence>
<dbReference type="GO" id="GO:0016020">
    <property type="term" value="C:membrane"/>
    <property type="evidence" value="ECO:0007669"/>
    <property type="project" value="InterPro"/>
</dbReference>
<dbReference type="Gene3D" id="2.60.120.200">
    <property type="match status" value="3"/>
</dbReference>
<dbReference type="Proteomes" id="UP001195483">
    <property type="component" value="Unassembled WGS sequence"/>
</dbReference>
<feature type="domain" description="Ig-like" evidence="3">
    <location>
        <begin position="122"/>
        <end position="207"/>
    </location>
</feature>
<dbReference type="AlphaFoldDB" id="A0AAE0TGI7"/>
<dbReference type="PROSITE" id="PS50835">
    <property type="entry name" value="IG_LIKE"/>
    <property type="match status" value="2"/>
</dbReference>
<reference evidence="4" key="2">
    <citation type="journal article" date="2021" name="Genome Biol. Evol.">
        <title>Developing a high-quality reference genome for a parasitic bivalve with doubly uniparental inheritance (Bivalvia: Unionida).</title>
        <authorList>
            <person name="Smith C.H."/>
        </authorList>
    </citation>
    <scope>NUCLEOTIDE SEQUENCE</scope>
    <source>
        <strain evidence="4">CHS0354</strain>
        <tissue evidence="4">Mantle</tissue>
    </source>
</reference>
<feature type="domain" description="MAM" evidence="2">
    <location>
        <begin position="469"/>
        <end position="631"/>
    </location>
</feature>
<name>A0AAE0TGI7_9BIVA</name>
<dbReference type="InterPro" id="IPR007110">
    <property type="entry name" value="Ig-like_dom"/>
</dbReference>